<dbReference type="CDD" id="cd06533">
    <property type="entry name" value="Glyco_transf_WecG_TagA"/>
    <property type="match status" value="1"/>
</dbReference>
<dbReference type="PANTHER" id="PTHR34136">
    <property type="match status" value="1"/>
</dbReference>
<comment type="caution">
    <text evidence="3">The sequence shown here is derived from an EMBL/GenBank/DDBJ whole genome shotgun (WGS) entry which is preliminary data.</text>
</comment>
<dbReference type="Proteomes" id="UP000765160">
    <property type="component" value="Unassembled WGS sequence"/>
</dbReference>
<name>A0ABX1EU12_9PROT</name>
<evidence type="ECO:0000256" key="1">
    <source>
        <dbReference type="ARBA" id="ARBA00022676"/>
    </source>
</evidence>
<dbReference type="NCBIfam" id="TIGR00696">
    <property type="entry name" value="wecG_tagA_cpsF"/>
    <property type="match status" value="1"/>
</dbReference>
<dbReference type="EMBL" id="JAAVTX010000002">
    <property type="protein sequence ID" value="NKE44131.1"/>
    <property type="molecule type" value="Genomic_DNA"/>
</dbReference>
<organism evidence="3 4">
    <name type="scientific">Falsiroseomonas frigidaquae</name>
    <dbReference type="NCBI Taxonomy" id="487318"/>
    <lineage>
        <taxon>Bacteria</taxon>
        <taxon>Pseudomonadati</taxon>
        <taxon>Pseudomonadota</taxon>
        <taxon>Alphaproteobacteria</taxon>
        <taxon>Acetobacterales</taxon>
        <taxon>Roseomonadaceae</taxon>
        <taxon>Falsiroseomonas</taxon>
    </lineage>
</organism>
<dbReference type="PANTHER" id="PTHR34136:SF1">
    <property type="entry name" value="UDP-N-ACETYL-D-MANNOSAMINURONIC ACID TRANSFERASE"/>
    <property type="match status" value="1"/>
</dbReference>
<accession>A0ABX1EU12</accession>
<evidence type="ECO:0000313" key="3">
    <source>
        <dbReference type="EMBL" id="NKE44131.1"/>
    </source>
</evidence>
<evidence type="ECO:0000256" key="2">
    <source>
        <dbReference type="ARBA" id="ARBA00022679"/>
    </source>
</evidence>
<sequence length="264" mass="29630">MCAPQRVNILGVRVSALTMGRATATIERWIRDGEHHYVCITGVHGVMESQRDAELMQIHNAAGLVTPDGVPMVWMSHWLGHPEVERVYGPDLLQEMCRISAQKGYRYFFYGSTPETLGKLTTALTRKHPGLQIAGSLSPPFRPLTPEEDEAEIARINDSGAQVVWVGLSTPKQERWMARHVHRLNASVLVGVGAAFDFAAGEKAQAPRWMQRSGLEWSFRLVTEPRRLAGRYFRNNPAFILRAMRQLAQHHATAWRGGTKTVAR</sequence>
<protein>
    <submittedName>
        <fullName evidence="3">WecB/TagA/CpsF family glycosyltransferase</fullName>
    </submittedName>
</protein>
<keyword evidence="1" id="KW-0328">Glycosyltransferase</keyword>
<reference evidence="3 4" key="1">
    <citation type="submission" date="2020-03" db="EMBL/GenBank/DDBJ databases">
        <title>Roseomonas selenitidurans sp. nov. isolated from soil.</title>
        <authorList>
            <person name="Liu H."/>
        </authorList>
    </citation>
    <scope>NUCLEOTIDE SEQUENCE [LARGE SCALE GENOMIC DNA]</scope>
    <source>
        <strain evidence="3 4">JCM 15073</strain>
    </source>
</reference>
<proteinExistence type="predicted"/>
<keyword evidence="4" id="KW-1185">Reference proteome</keyword>
<evidence type="ECO:0000313" key="4">
    <source>
        <dbReference type="Proteomes" id="UP000765160"/>
    </source>
</evidence>
<dbReference type="InterPro" id="IPR004629">
    <property type="entry name" value="WecG_TagA_CpsF"/>
</dbReference>
<keyword evidence="2" id="KW-0808">Transferase</keyword>
<dbReference type="Pfam" id="PF03808">
    <property type="entry name" value="Glyco_tran_WecG"/>
    <property type="match status" value="1"/>
</dbReference>
<gene>
    <name evidence="3" type="ORF">HB662_05045</name>
</gene>